<keyword evidence="7" id="KW-0448">Lipopolysaccharide biosynthesis</keyword>
<dbReference type="InterPro" id="IPR037185">
    <property type="entry name" value="EmrE-like"/>
</dbReference>
<sequence length="300" mass="32476">MSDWLISLEGTEAGKTLALSLALMAAFLHAVFGALQKGRFDPWLSRGAIDIWLFALSLPIALFLVPWPQGHEWLILLGTVPIHLTYKLGMALAYSRGSFTVVYPVVRGTGPLFTVVGAWLIFDETFSGVQWLGVAVLLAGIFGLAVYNLIHVEVGRATLVPALWLAVATGALVALYTTYDAFGIRATPDPFTFLAWFFLITAIDFPVLAFLRYRAMKNPPDLRPLLTRGAFGAVVAYGSFGSVMMATRLDKVGEAAVLRETSTVFAALIGWIVLKETVGPRRLALMTLIALGAVIVEMGA</sequence>
<name>A0A238KKS3_9RHOB</name>
<dbReference type="Pfam" id="PF00892">
    <property type="entry name" value="EamA"/>
    <property type="match status" value="2"/>
</dbReference>
<dbReference type="GO" id="GO:0009103">
    <property type="term" value="P:lipopolysaccharide biosynthetic process"/>
    <property type="evidence" value="ECO:0007669"/>
    <property type="project" value="UniProtKB-KW"/>
</dbReference>
<dbReference type="Proteomes" id="UP000202922">
    <property type="component" value="Unassembled WGS sequence"/>
</dbReference>
<feature type="transmembrane region" description="Helical" evidence="11">
    <location>
        <begin position="101"/>
        <end position="122"/>
    </location>
</feature>
<protein>
    <submittedName>
        <fullName evidence="13">EamA-like transporter family protein</fullName>
    </submittedName>
</protein>
<evidence type="ECO:0000256" key="3">
    <source>
        <dbReference type="ARBA" id="ARBA00022516"/>
    </source>
</evidence>
<dbReference type="RefSeq" id="WP_093967445.1">
    <property type="nucleotide sequence ID" value="NZ_FXYE01000002.1"/>
</dbReference>
<feature type="transmembrane region" description="Helical" evidence="11">
    <location>
        <begin position="225"/>
        <end position="244"/>
    </location>
</feature>
<reference evidence="14" key="1">
    <citation type="submission" date="2017-05" db="EMBL/GenBank/DDBJ databases">
        <authorList>
            <person name="Rodrigo-Torres L."/>
            <person name="Arahal R. D."/>
            <person name="Lucena T."/>
        </authorList>
    </citation>
    <scope>NUCLEOTIDE SEQUENCE [LARGE SCALE GENOMIC DNA]</scope>
    <source>
        <strain evidence="14">CECT 8621</strain>
    </source>
</reference>
<feature type="domain" description="EamA" evidence="12">
    <location>
        <begin position="18"/>
        <end position="144"/>
    </location>
</feature>
<dbReference type="GO" id="GO:0022857">
    <property type="term" value="F:transmembrane transporter activity"/>
    <property type="evidence" value="ECO:0007669"/>
    <property type="project" value="InterPro"/>
</dbReference>
<dbReference type="InterPro" id="IPR000620">
    <property type="entry name" value="EamA_dom"/>
</dbReference>
<keyword evidence="10 11" id="KW-0472">Membrane</keyword>
<evidence type="ECO:0000256" key="5">
    <source>
        <dbReference type="ARBA" id="ARBA00022556"/>
    </source>
</evidence>
<dbReference type="AlphaFoldDB" id="A0A238KKS3"/>
<dbReference type="SUPFAM" id="SSF103481">
    <property type="entry name" value="Multidrug resistance efflux transporter EmrE"/>
    <property type="match status" value="2"/>
</dbReference>
<dbReference type="PANTHER" id="PTHR30561">
    <property type="entry name" value="SMR FAMILY PROTON-DEPENDENT DRUG EFFLUX TRANSPORTER SUGE"/>
    <property type="match status" value="1"/>
</dbReference>
<keyword evidence="2" id="KW-1003">Cell membrane</keyword>
<dbReference type="InterPro" id="IPR000390">
    <property type="entry name" value="Small_drug/metabolite_transptr"/>
</dbReference>
<evidence type="ECO:0000256" key="8">
    <source>
        <dbReference type="ARBA" id="ARBA00022989"/>
    </source>
</evidence>
<keyword evidence="3" id="KW-0444">Lipid biosynthesis</keyword>
<dbReference type="EMBL" id="FXYE01000002">
    <property type="protein sequence ID" value="SMX43334.1"/>
    <property type="molecule type" value="Genomic_DNA"/>
</dbReference>
<keyword evidence="14" id="KW-1185">Reference proteome</keyword>
<evidence type="ECO:0000256" key="2">
    <source>
        <dbReference type="ARBA" id="ARBA00022475"/>
    </source>
</evidence>
<evidence type="ECO:0000259" key="12">
    <source>
        <dbReference type="Pfam" id="PF00892"/>
    </source>
</evidence>
<evidence type="ECO:0000256" key="6">
    <source>
        <dbReference type="ARBA" id="ARBA00022692"/>
    </source>
</evidence>
<feature type="transmembrane region" description="Helical" evidence="11">
    <location>
        <begin position="191"/>
        <end position="213"/>
    </location>
</feature>
<dbReference type="GO" id="GO:0005886">
    <property type="term" value="C:plasma membrane"/>
    <property type="evidence" value="ECO:0007669"/>
    <property type="project" value="UniProtKB-SubCell"/>
</dbReference>
<feature type="transmembrane region" description="Helical" evidence="11">
    <location>
        <begin position="17"/>
        <end position="35"/>
    </location>
</feature>
<keyword evidence="6 11" id="KW-0812">Transmembrane</keyword>
<evidence type="ECO:0000313" key="13">
    <source>
        <dbReference type="EMBL" id="SMX43334.1"/>
    </source>
</evidence>
<accession>A0A238KKS3</accession>
<dbReference type="OrthoDB" id="9783707at2"/>
<evidence type="ECO:0000256" key="4">
    <source>
        <dbReference type="ARBA" id="ARBA00022519"/>
    </source>
</evidence>
<keyword evidence="4" id="KW-0997">Cell inner membrane</keyword>
<dbReference type="GO" id="GO:0009245">
    <property type="term" value="P:lipid A biosynthetic process"/>
    <property type="evidence" value="ECO:0007669"/>
    <property type="project" value="UniProtKB-KW"/>
</dbReference>
<feature type="transmembrane region" description="Helical" evidence="11">
    <location>
        <begin position="256"/>
        <end position="274"/>
    </location>
</feature>
<evidence type="ECO:0000256" key="1">
    <source>
        <dbReference type="ARBA" id="ARBA00004651"/>
    </source>
</evidence>
<evidence type="ECO:0000256" key="9">
    <source>
        <dbReference type="ARBA" id="ARBA00023098"/>
    </source>
</evidence>
<keyword evidence="9" id="KW-0443">Lipid metabolism</keyword>
<proteinExistence type="predicted"/>
<evidence type="ECO:0000313" key="14">
    <source>
        <dbReference type="Proteomes" id="UP000202922"/>
    </source>
</evidence>
<gene>
    <name evidence="13" type="ORF">COL8621_02275</name>
</gene>
<evidence type="ECO:0000256" key="11">
    <source>
        <dbReference type="SAM" id="Phobius"/>
    </source>
</evidence>
<feature type="transmembrane region" description="Helical" evidence="11">
    <location>
        <begin position="162"/>
        <end position="179"/>
    </location>
</feature>
<evidence type="ECO:0000256" key="7">
    <source>
        <dbReference type="ARBA" id="ARBA00022985"/>
    </source>
</evidence>
<feature type="transmembrane region" description="Helical" evidence="11">
    <location>
        <begin position="73"/>
        <end position="94"/>
    </location>
</feature>
<comment type="subcellular location">
    <subcellularLocation>
        <location evidence="1">Cell membrane</location>
        <topology evidence="1">Multi-pass membrane protein</topology>
    </subcellularLocation>
</comment>
<feature type="domain" description="EamA" evidence="12">
    <location>
        <begin position="162"/>
        <end position="296"/>
    </location>
</feature>
<feature type="transmembrane region" description="Helical" evidence="11">
    <location>
        <begin position="128"/>
        <end position="150"/>
    </location>
</feature>
<keyword evidence="8 11" id="KW-1133">Transmembrane helix</keyword>
<evidence type="ECO:0000256" key="10">
    <source>
        <dbReference type="ARBA" id="ARBA00023136"/>
    </source>
</evidence>
<dbReference type="PANTHER" id="PTHR30561:SF9">
    <property type="entry name" value="4-AMINO-4-DEOXY-L-ARABINOSE-PHOSPHOUNDECAPRENOL FLIPPASE SUBUNIT ARNF-RELATED"/>
    <property type="match status" value="1"/>
</dbReference>
<organism evidence="13 14">
    <name type="scientific">Actibacterium lipolyticum</name>
    <dbReference type="NCBI Taxonomy" id="1524263"/>
    <lineage>
        <taxon>Bacteria</taxon>
        <taxon>Pseudomonadati</taxon>
        <taxon>Pseudomonadota</taxon>
        <taxon>Alphaproteobacteria</taxon>
        <taxon>Rhodobacterales</taxon>
        <taxon>Roseobacteraceae</taxon>
        <taxon>Actibacterium</taxon>
    </lineage>
</organism>
<dbReference type="Gene3D" id="1.10.3730.20">
    <property type="match status" value="2"/>
</dbReference>
<keyword evidence="5" id="KW-0441">Lipid A biosynthesis</keyword>
<feature type="transmembrane region" description="Helical" evidence="11">
    <location>
        <begin position="47"/>
        <end position="67"/>
    </location>
</feature>